<evidence type="ECO:0000259" key="1">
    <source>
        <dbReference type="Pfam" id="PF08241"/>
    </source>
</evidence>
<evidence type="ECO:0000313" key="2">
    <source>
        <dbReference type="EMBL" id="CRL40996.1"/>
    </source>
</evidence>
<dbReference type="GO" id="GO:0008757">
    <property type="term" value="F:S-adenosylmethionine-dependent methyltransferase activity"/>
    <property type="evidence" value="ECO:0007669"/>
    <property type="project" value="InterPro"/>
</dbReference>
<dbReference type="Proteomes" id="UP000049472">
    <property type="component" value="Unassembled WGS sequence"/>
</dbReference>
<dbReference type="SUPFAM" id="SSF53335">
    <property type="entry name" value="S-adenosyl-L-methionine-dependent methyltransferases"/>
    <property type="match status" value="1"/>
</dbReference>
<dbReference type="AlphaFoldDB" id="A0A0M6WTV7"/>
<reference evidence="3" key="1">
    <citation type="submission" date="2015-05" db="EMBL/GenBank/DDBJ databases">
        <authorList>
            <consortium name="Pathogen Informatics"/>
        </authorList>
    </citation>
    <scope>NUCLEOTIDE SEQUENCE [LARGE SCALE GENOMIC DNA]</scope>
    <source>
        <strain evidence="3">T1-815</strain>
    </source>
</reference>
<dbReference type="CDD" id="cd02440">
    <property type="entry name" value="AdoMet_MTases"/>
    <property type="match status" value="1"/>
</dbReference>
<protein>
    <recommendedName>
        <fullName evidence="1">Methyltransferase type 11 domain-containing protein</fullName>
    </recommendedName>
</protein>
<dbReference type="InterPro" id="IPR029063">
    <property type="entry name" value="SAM-dependent_MTases_sf"/>
</dbReference>
<evidence type="ECO:0000313" key="3">
    <source>
        <dbReference type="Proteomes" id="UP000049472"/>
    </source>
</evidence>
<organism evidence="2 3">
    <name type="scientific">Agathobacter rectalis</name>
    <dbReference type="NCBI Taxonomy" id="39491"/>
    <lineage>
        <taxon>Bacteria</taxon>
        <taxon>Bacillati</taxon>
        <taxon>Bacillota</taxon>
        <taxon>Clostridia</taxon>
        <taxon>Lachnospirales</taxon>
        <taxon>Lachnospiraceae</taxon>
        <taxon>Agathobacter</taxon>
    </lineage>
</organism>
<feature type="domain" description="Methyltransferase type 11" evidence="1">
    <location>
        <begin position="67"/>
        <end position="161"/>
    </location>
</feature>
<dbReference type="InterPro" id="IPR013216">
    <property type="entry name" value="Methyltransf_11"/>
</dbReference>
<gene>
    <name evidence="2" type="ORF">T1815_25431</name>
</gene>
<name>A0A0M6WTV7_9FIRM</name>
<dbReference type="EMBL" id="CVRQ01000027">
    <property type="protein sequence ID" value="CRL40996.1"/>
    <property type="molecule type" value="Genomic_DNA"/>
</dbReference>
<keyword evidence="3" id="KW-1185">Reference proteome</keyword>
<accession>A0A0M6WTV7</accession>
<dbReference type="Gene3D" id="3.40.50.150">
    <property type="entry name" value="Vaccinia Virus protein VP39"/>
    <property type="match status" value="1"/>
</dbReference>
<dbReference type="PANTHER" id="PTHR43591">
    <property type="entry name" value="METHYLTRANSFERASE"/>
    <property type="match status" value="1"/>
</dbReference>
<sequence length="228" mass="25959">MRILIYGAGVIGGKSMKNEEYKKLSIAEFTKAAGRYESNHAGIYEMCKKDYPDILAELEKEPFRELLDAGCGPAPMISLLSEKYPDRHYTGLDLTPAMIEQAKKKDIQNATFVVGDCENFPFENDSFDAIICSMSFHHYPNPQAFFDSVKRCLRPNGRLILRDVTSDNKVLVWLMNTLEMPLANICGHGDVRVPTRDVVMKCCRRAGLKVEKFEIRKGMRMHCVVRKQ</sequence>
<proteinExistence type="predicted"/>
<dbReference type="PANTHER" id="PTHR43591:SF109">
    <property type="entry name" value="METHYLTRANSFERASE TYPE 11 DOMAIN-CONTAINING PROTEIN"/>
    <property type="match status" value="1"/>
</dbReference>
<dbReference type="Pfam" id="PF08241">
    <property type="entry name" value="Methyltransf_11"/>
    <property type="match status" value="1"/>
</dbReference>